<evidence type="ECO:0000313" key="1">
    <source>
        <dbReference type="EMBL" id="APF16978.1"/>
    </source>
</evidence>
<proteinExistence type="predicted"/>
<evidence type="ECO:0000313" key="6">
    <source>
        <dbReference type="Proteomes" id="UP000183868"/>
    </source>
</evidence>
<evidence type="ECO:0000313" key="5">
    <source>
        <dbReference type="Proteomes" id="UP000004671"/>
    </source>
</evidence>
<accession>H1XTF0</accession>
<dbReference type="HOGENOM" id="CLU_2536242_0_0_0"/>
<dbReference type="STRING" id="880073.Cabys_227"/>
<reference evidence="3 5" key="1">
    <citation type="submission" date="2011-09" db="EMBL/GenBank/DDBJ databases">
        <title>The permanent draft genome of Caldithrix abyssi DSM 13497.</title>
        <authorList>
            <consortium name="US DOE Joint Genome Institute (JGI-PGF)"/>
            <person name="Lucas S."/>
            <person name="Han J."/>
            <person name="Lapidus A."/>
            <person name="Bruce D."/>
            <person name="Goodwin L."/>
            <person name="Pitluck S."/>
            <person name="Peters L."/>
            <person name="Kyrpides N."/>
            <person name="Mavromatis K."/>
            <person name="Ivanova N."/>
            <person name="Mikhailova N."/>
            <person name="Chertkov O."/>
            <person name="Detter J.C."/>
            <person name="Tapia R."/>
            <person name="Han C."/>
            <person name="Land M."/>
            <person name="Hauser L."/>
            <person name="Markowitz V."/>
            <person name="Cheng J.-F."/>
            <person name="Hugenholtz P."/>
            <person name="Woyke T."/>
            <person name="Wu D."/>
            <person name="Spring S."/>
            <person name="Brambilla E."/>
            <person name="Klenk H.-P."/>
            <person name="Eisen J.A."/>
        </authorList>
    </citation>
    <scope>NUCLEOTIDE SEQUENCE [LARGE SCALE GENOMIC DNA]</scope>
    <source>
        <strain evidence="3 5">DSM 13497</strain>
    </source>
</reference>
<sequence length="83" mass="9379">MTKEFKALIENVKKVKKQGLLTDKFKVYVAGWAQGLLMEDLITIKEKEELQKLAEIDGNFIEGVAQLAGYGDNEDEDSPLEFD</sequence>
<dbReference type="EMBL" id="CP018099">
    <property type="protein sequence ID" value="APF16978.1"/>
    <property type="molecule type" value="Genomic_DNA"/>
</dbReference>
<dbReference type="InParanoid" id="H1XTF0"/>
<dbReference type="KEGG" id="caby:Cabys_227"/>
<organism evidence="3 5">
    <name type="scientific">Caldithrix abyssi DSM 13497</name>
    <dbReference type="NCBI Taxonomy" id="880073"/>
    <lineage>
        <taxon>Bacteria</taxon>
        <taxon>Pseudomonadati</taxon>
        <taxon>Calditrichota</taxon>
        <taxon>Calditrichia</taxon>
        <taxon>Calditrichales</taxon>
        <taxon>Calditrichaceae</taxon>
        <taxon>Caldithrix</taxon>
    </lineage>
</organism>
<evidence type="ECO:0000313" key="3">
    <source>
        <dbReference type="EMBL" id="EHO40383.1"/>
    </source>
</evidence>
<protein>
    <submittedName>
        <fullName evidence="3">Uncharacterized protein</fullName>
    </submittedName>
</protein>
<dbReference type="EMBL" id="CM001402">
    <property type="protein sequence ID" value="EHO41135.1"/>
    <property type="molecule type" value="Genomic_DNA"/>
</dbReference>
<dbReference type="Proteomes" id="UP000183868">
    <property type="component" value="Chromosome"/>
</dbReference>
<keyword evidence="5" id="KW-1185">Reference proteome</keyword>
<dbReference type="EMBL" id="CP018099">
    <property type="protein sequence ID" value="APF20333.1"/>
    <property type="molecule type" value="Genomic_DNA"/>
</dbReference>
<dbReference type="Proteomes" id="UP000004671">
    <property type="component" value="Chromosome"/>
</dbReference>
<dbReference type="PaxDb" id="880073-Calab_0744"/>
<reference evidence="1 6" key="2">
    <citation type="submission" date="2016-11" db="EMBL/GenBank/DDBJ databases">
        <title>Genomic analysis of Caldithrix abyssi and proposal of a novel bacterial phylum Caldithrichaeota.</title>
        <authorList>
            <person name="Kublanov I."/>
            <person name="Sigalova O."/>
            <person name="Gavrilov S."/>
            <person name="Lebedinsky A."/>
            <person name="Ivanova N."/>
            <person name="Daum C."/>
            <person name="Reddy T."/>
            <person name="Klenk H.P."/>
            <person name="Goker M."/>
            <person name="Reva O."/>
            <person name="Miroshnichenko M."/>
            <person name="Kyprides N."/>
            <person name="Woyke T."/>
            <person name="Gelfand M."/>
        </authorList>
    </citation>
    <scope>NUCLEOTIDE SEQUENCE [LARGE SCALE GENOMIC DNA]</scope>
    <source>
        <strain evidence="1 6">LF13</strain>
    </source>
</reference>
<dbReference type="EMBL" id="CM001402">
    <property type="protein sequence ID" value="EHO40383.1"/>
    <property type="molecule type" value="Genomic_DNA"/>
</dbReference>
<dbReference type="KEGG" id="caby:Cabys_3587"/>
<name>H1XTF0_CALAY</name>
<evidence type="ECO:0000313" key="4">
    <source>
        <dbReference type="EMBL" id="EHO41135.1"/>
    </source>
</evidence>
<gene>
    <name evidence="1" type="ORF">Cabys_227</name>
    <name evidence="2" type="ORF">Cabys_3587</name>
    <name evidence="3" type="ORF">Calab_0744</name>
    <name evidence="4" type="ORF">Calab_1515</name>
</gene>
<dbReference type="AlphaFoldDB" id="H1XTF0"/>
<evidence type="ECO:0000313" key="2">
    <source>
        <dbReference type="EMBL" id="APF20333.1"/>
    </source>
</evidence>
<dbReference type="RefSeq" id="WP_006927348.1">
    <property type="nucleotide sequence ID" value="NZ_CM001402.1"/>
</dbReference>